<dbReference type="PATRIC" id="fig|937777.3.peg.604"/>
<keyword evidence="3" id="KW-1185">Reference proteome</keyword>
<evidence type="ECO:0000256" key="1">
    <source>
        <dbReference type="SAM" id="MobiDB-lite"/>
    </source>
</evidence>
<name>K9ZYC3_DEIPD</name>
<evidence type="ECO:0000313" key="3">
    <source>
        <dbReference type="Proteomes" id="UP000010467"/>
    </source>
</evidence>
<dbReference type="EMBL" id="CP003382">
    <property type="protein sequence ID" value="AFZ66189.1"/>
    <property type="molecule type" value="Genomic_DNA"/>
</dbReference>
<dbReference type="AlphaFoldDB" id="K9ZYC3"/>
<feature type="compositionally biased region" description="Polar residues" evidence="1">
    <location>
        <begin position="1"/>
        <end position="12"/>
    </location>
</feature>
<dbReference type="Proteomes" id="UP000010467">
    <property type="component" value="Chromosome"/>
</dbReference>
<reference evidence="3" key="1">
    <citation type="submission" date="2012-03" db="EMBL/GenBank/DDBJ databases">
        <title>Complete sequence of chromosome of Deinococcus peraridilitoris DSM 19664.</title>
        <authorList>
            <person name="Lucas S."/>
            <person name="Copeland A."/>
            <person name="Lapidus A."/>
            <person name="Glavina del Rio T."/>
            <person name="Dalin E."/>
            <person name="Tice H."/>
            <person name="Bruce D."/>
            <person name="Goodwin L."/>
            <person name="Pitluck S."/>
            <person name="Peters L."/>
            <person name="Mikhailova N."/>
            <person name="Lu M."/>
            <person name="Kyrpides N."/>
            <person name="Mavromatis K."/>
            <person name="Ivanova N."/>
            <person name="Brettin T."/>
            <person name="Detter J.C."/>
            <person name="Han C."/>
            <person name="Larimer F."/>
            <person name="Land M."/>
            <person name="Hauser L."/>
            <person name="Markowitz V."/>
            <person name="Cheng J.-F."/>
            <person name="Hugenholtz P."/>
            <person name="Woyke T."/>
            <person name="Wu D."/>
            <person name="Pukall R."/>
            <person name="Steenblock K."/>
            <person name="Brambilla E."/>
            <person name="Klenk H.-P."/>
            <person name="Eisen J.A."/>
        </authorList>
    </citation>
    <scope>NUCLEOTIDE SEQUENCE [LARGE SCALE GENOMIC DNA]</scope>
    <source>
        <strain evidence="3">DSM 19664 / LMG 22246 / CIP 109416 / KR-200</strain>
    </source>
</reference>
<dbReference type="RefSeq" id="WP_015234499.1">
    <property type="nucleotide sequence ID" value="NC_019793.1"/>
</dbReference>
<evidence type="ECO:0000313" key="2">
    <source>
        <dbReference type="EMBL" id="AFZ66189.1"/>
    </source>
</evidence>
<dbReference type="KEGG" id="dpd:Deipe_0599"/>
<feature type="compositionally biased region" description="Gly residues" evidence="1">
    <location>
        <begin position="41"/>
        <end position="50"/>
    </location>
</feature>
<dbReference type="STRING" id="937777.Deipe_0599"/>
<dbReference type="HOGENOM" id="CLU_2733352_0_0_0"/>
<proteinExistence type="predicted"/>
<feature type="compositionally biased region" description="Polar residues" evidence="1">
    <location>
        <begin position="21"/>
        <end position="36"/>
    </location>
</feature>
<sequence length="71" mass="7046">MTDAQKNANPASDATDLDRQGGSSTQGSDRGTTLDSARTGGRTGGMGGMPGTLNADTDMAGTAPTGELEDQ</sequence>
<protein>
    <submittedName>
        <fullName evidence="2">Uncharacterized protein</fullName>
    </submittedName>
</protein>
<organism evidence="2 3">
    <name type="scientific">Deinococcus peraridilitoris (strain DSM 19664 / LMG 22246 / CIP 109416 / KR-200)</name>
    <dbReference type="NCBI Taxonomy" id="937777"/>
    <lineage>
        <taxon>Bacteria</taxon>
        <taxon>Thermotogati</taxon>
        <taxon>Deinococcota</taxon>
        <taxon>Deinococci</taxon>
        <taxon>Deinococcales</taxon>
        <taxon>Deinococcaceae</taxon>
        <taxon>Deinococcus</taxon>
    </lineage>
</organism>
<feature type="region of interest" description="Disordered" evidence="1">
    <location>
        <begin position="1"/>
        <end position="71"/>
    </location>
</feature>
<accession>K9ZYC3</accession>
<gene>
    <name evidence="2" type="ordered locus">Deipe_0599</name>
</gene>